<dbReference type="Pfam" id="PF05869">
    <property type="entry name" value="Dam"/>
    <property type="match status" value="1"/>
</dbReference>
<dbReference type="GO" id="GO:0003677">
    <property type="term" value="F:DNA binding"/>
    <property type="evidence" value="ECO:0007669"/>
    <property type="project" value="InterPro"/>
</dbReference>
<dbReference type="HOGENOM" id="CLU_1406213_0_0_11"/>
<geneLocation type="plasmid" evidence="1 2">
    <name>pTC1</name>
</geneLocation>
<dbReference type="InterPro" id="IPR008593">
    <property type="entry name" value="Dam_MeTrfase"/>
</dbReference>
<keyword evidence="1" id="KW-0614">Plasmid</keyword>
<reference evidence="1 2" key="1">
    <citation type="journal article" date="2006" name="PLoS Genet.">
        <title>Secrets of soil survival revealed by the genome sequence of Arthrobacter aurescens TC1.</title>
        <authorList>
            <person name="Mongodin E.F."/>
            <person name="Shapir N."/>
            <person name="Daugherty S.C."/>
            <person name="DeBoy R.T."/>
            <person name="Emerson J.B."/>
            <person name="Shvartzbeyn A."/>
            <person name="Radune D."/>
            <person name="Vamathevan J."/>
            <person name="Riggs F."/>
            <person name="Grinberg V."/>
            <person name="Khouri H."/>
            <person name="Wackett L.P."/>
            <person name="Nelson K.E."/>
            <person name="Sadowsky M.J."/>
        </authorList>
    </citation>
    <scope>NUCLEOTIDE SEQUENCE [LARGE SCALE GENOMIC DNA]</scope>
    <source>
        <strain evidence="1 2">TC1</strain>
    </source>
</reference>
<protein>
    <recommendedName>
        <fullName evidence="3">Phage N-6-adenine-methyltransferase</fullName>
    </recommendedName>
</protein>
<proteinExistence type="predicted"/>
<dbReference type="AlphaFoldDB" id="A1RD52"/>
<name>A1RD52_PAEAT</name>
<organism evidence="1 2">
    <name type="scientific">Paenarthrobacter aurescens (strain TC1)</name>
    <dbReference type="NCBI Taxonomy" id="290340"/>
    <lineage>
        <taxon>Bacteria</taxon>
        <taxon>Bacillati</taxon>
        <taxon>Actinomycetota</taxon>
        <taxon>Actinomycetes</taxon>
        <taxon>Micrococcales</taxon>
        <taxon>Micrococcaceae</taxon>
        <taxon>Paenarthrobacter</taxon>
    </lineage>
</organism>
<gene>
    <name evidence="1" type="ordered locus">AAur_pTC10295</name>
</gene>
<dbReference type="GO" id="GO:0009307">
    <property type="term" value="P:DNA restriction-modification system"/>
    <property type="evidence" value="ECO:0007669"/>
    <property type="project" value="InterPro"/>
</dbReference>
<dbReference type="KEGG" id="aau:AAur_pTC10295"/>
<dbReference type="EMBL" id="CP000475">
    <property type="protein sequence ID" value="ABM10576.1"/>
    <property type="molecule type" value="Genomic_DNA"/>
</dbReference>
<dbReference type="Proteomes" id="UP000000637">
    <property type="component" value="Plasmid pTC1"/>
</dbReference>
<evidence type="ECO:0008006" key="3">
    <source>
        <dbReference type="Google" id="ProtNLM"/>
    </source>
</evidence>
<sequence length="193" mass="21271">MTALALFRFDNSLRRRAEDADEQVHLTPRYVLDPVRVVLGGRIELDPCTTPENPVGADRFHALPEDGAARPWSAASIFCNPPYGEARVRWVRRCAQAGATGARVVLLIPAHTDTRIWHEAMATASSLLFIKGRVKFGIPRSNGRQVAASHPLALVGWNVDLRLADELGTAVPLVNPESDQGSNRKRPCDCRLF</sequence>
<keyword evidence="2" id="KW-1185">Reference proteome</keyword>
<dbReference type="GO" id="GO:0009007">
    <property type="term" value="F:site-specific DNA-methyltransferase (adenine-specific) activity"/>
    <property type="evidence" value="ECO:0007669"/>
    <property type="project" value="InterPro"/>
</dbReference>
<accession>A1RD52</accession>
<evidence type="ECO:0000313" key="2">
    <source>
        <dbReference type="Proteomes" id="UP000000637"/>
    </source>
</evidence>
<evidence type="ECO:0000313" key="1">
    <source>
        <dbReference type="EMBL" id="ABM10576.1"/>
    </source>
</evidence>